<organism evidence="1 2">
    <name type="scientific">Caerostris extrusa</name>
    <name type="common">Bark spider</name>
    <name type="synonym">Caerostris bankana</name>
    <dbReference type="NCBI Taxonomy" id="172846"/>
    <lineage>
        <taxon>Eukaryota</taxon>
        <taxon>Metazoa</taxon>
        <taxon>Ecdysozoa</taxon>
        <taxon>Arthropoda</taxon>
        <taxon>Chelicerata</taxon>
        <taxon>Arachnida</taxon>
        <taxon>Araneae</taxon>
        <taxon>Araneomorphae</taxon>
        <taxon>Entelegynae</taxon>
        <taxon>Araneoidea</taxon>
        <taxon>Araneidae</taxon>
        <taxon>Caerostris</taxon>
    </lineage>
</organism>
<evidence type="ECO:0000313" key="2">
    <source>
        <dbReference type="Proteomes" id="UP001054945"/>
    </source>
</evidence>
<gene>
    <name evidence="1" type="ORF">CEXT_247561</name>
</gene>
<accession>A0AAV4Q002</accession>
<dbReference type="EMBL" id="BPLR01005434">
    <property type="protein sequence ID" value="GIY02320.1"/>
    <property type="molecule type" value="Genomic_DNA"/>
</dbReference>
<proteinExistence type="predicted"/>
<protein>
    <submittedName>
        <fullName evidence="1">Uncharacterized protein</fullName>
    </submittedName>
</protein>
<comment type="caution">
    <text evidence="1">The sequence shown here is derived from an EMBL/GenBank/DDBJ whole genome shotgun (WGS) entry which is preliminary data.</text>
</comment>
<sequence length="108" mass="12297">MVVDKKWVCFCQSTRNRKDAIEIFSDKLEETQGYVSRLKLSERDLTSASLKKPQNTDKSLLDPWPTVNISPASNPSQQIMVFFFLRQTTRTSTYPAARAILDPCGKPN</sequence>
<dbReference type="Proteomes" id="UP001054945">
    <property type="component" value="Unassembled WGS sequence"/>
</dbReference>
<dbReference type="AlphaFoldDB" id="A0AAV4Q002"/>
<name>A0AAV4Q002_CAEEX</name>
<reference evidence="1 2" key="1">
    <citation type="submission" date="2021-06" db="EMBL/GenBank/DDBJ databases">
        <title>Caerostris extrusa draft genome.</title>
        <authorList>
            <person name="Kono N."/>
            <person name="Arakawa K."/>
        </authorList>
    </citation>
    <scope>NUCLEOTIDE SEQUENCE [LARGE SCALE GENOMIC DNA]</scope>
</reference>
<evidence type="ECO:0000313" key="1">
    <source>
        <dbReference type="EMBL" id="GIY02320.1"/>
    </source>
</evidence>
<keyword evidence="2" id="KW-1185">Reference proteome</keyword>